<proteinExistence type="predicted"/>
<evidence type="ECO:0000313" key="1">
    <source>
        <dbReference type="EMBL" id="KAF6751474.1"/>
    </source>
</evidence>
<name>A0A8H6M348_9AGAR</name>
<protein>
    <submittedName>
        <fullName evidence="1">Uncharacterized protein</fullName>
    </submittedName>
</protein>
<dbReference type="AlphaFoldDB" id="A0A8H6M348"/>
<comment type="caution">
    <text evidence="1">The sequence shown here is derived from an EMBL/GenBank/DDBJ whole genome shotgun (WGS) entry which is preliminary data.</text>
</comment>
<organism evidence="1 2">
    <name type="scientific">Ephemerocybe angulata</name>
    <dbReference type="NCBI Taxonomy" id="980116"/>
    <lineage>
        <taxon>Eukaryota</taxon>
        <taxon>Fungi</taxon>
        <taxon>Dikarya</taxon>
        <taxon>Basidiomycota</taxon>
        <taxon>Agaricomycotina</taxon>
        <taxon>Agaricomycetes</taxon>
        <taxon>Agaricomycetidae</taxon>
        <taxon>Agaricales</taxon>
        <taxon>Agaricineae</taxon>
        <taxon>Psathyrellaceae</taxon>
        <taxon>Ephemerocybe</taxon>
    </lineage>
</organism>
<sequence>MRRCEGRGTGGWEMEVLSCLGCWDSQPLKHWIGRMQSAQGGEVWDEWLYSAPKADDIARNTRKAQLTTPSPSPEFVDQSTPARFAKTYPDFPSTPIHEIARNGCIRALPFSLPLAPVTHRSVPTVVGTEIRKNAIWDTEVLRCIWKFELWLSTARKVQFRISKGRAPTVTYMVWTQRSETRCTLIVNLMTTSHAQRARALVKPLNSRLMDISSGNLNTPGCSQGLYTIYGQAYVWHSRWSATAGTWQNKRPFGLACYSVAGTLSDLMSVYPVPTPGSELASPKIKRRRLRACDARASAAWARLIRWSEGFGRMRLAKSVYERFRWKSGDLRDGVRALGSCSKKKNDVPRIHNPDKTAAEGGGSQIFIRTFGVESRKYPDPWSGHLGPEALGGRSTIRTNGPVDFALHTPPRKICPSSNPVDANLYESLFTNILWRENTRYPKKTPFF</sequence>
<dbReference type="EMBL" id="JACGCI010000049">
    <property type="protein sequence ID" value="KAF6751474.1"/>
    <property type="molecule type" value="Genomic_DNA"/>
</dbReference>
<accession>A0A8H6M348</accession>
<reference evidence="1 2" key="1">
    <citation type="submission" date="2020-07" db="EMBL/GenBank/DDBJ databases">
        <title>Comparative genomics of pyrophilous fungi reveals a link between fire events and developmental genes.</title>
        <authorList>
            <consortium name="DOE Joint Genome Institute"/>
            <person name="Steindorff A.S."/>
            <person name="Carver A."/>
            <person name="Calhoun S."/>
            <person name="Stillman K."/>
            <person name="Liu H."/>
            <person name="Lipzen A."/>
            <person name="Pangilinan J."/>
            <person name="Labutti K."/>
            <person name="Bruns T.D."/>
            <person name="Grigoriev I.V."/>
        </authorList>
    </citation>
    <scope>NUCLEOTIDE SEQUENCE [LARGE SCALE GENOMIC DNA]</scope>
    <source>
        <strain evidence="1 2">CBS 144469</strain>
    </source>
</reference>
<keyword evidence="2" id="KW-1185">Reference proteome</keyword>
<evidence type="ECO:0000313" key="2">
    <source>
        <dbReference type="Proteomes" id="UP000521943"/>
    </source>
</evidence>
<gene>
    <name evidence="1" type="ORF">DFP72DRAFT_850620</name>
</gene>
<dbReference type="Proteomes" id="UP000521943">
    <property type="component" value="Unassembled WGS sequence"/>
</dbReference>